<dbReference type="Pfam" id="PF02622">
    <property type="entry name" value="DUF179"/>
    <property type="match status" value="1"/>
</dbReference>
<proteinExistence type="inferred from homology"/>
<dbReference type="Gene3D" id="3.40.1740.10">
    <property type="entry name" value="VC0467-like"/>
    <property type="match status" value="1"/>
</dbReference>
<dbReference type="AlphaFoldDB" id="A0A3P3DFR6"/>
<keyword evidence="4" id="KW-1185">Reference proteome</keyword>
<accession>A0A3P3DFR6</accession>
<dbReference type="RefSeq" id="WP_124965783.1">
    <property type="nucleotide sequence ID" value="NZ_RRAZ01000023.1"/>
</dbReference>
<dbReference type="GO" id="GO:0005829">
    <property type="term" value="C:cytosol"/>
    <property type="evidence" value="ECO:0007669"/>
    <property type="project" value="TreeGrafter"/>
</dbReference>
<name>A0A3P3DFR6_9RHOB</name>
<dbReference type="PANTHER" id="PTHR30327">
    <property type="entry name" value="UNCHARACTERIZED PROTEIN YQGE"/>
    <property type="match status" value="1"/>
</dbReference>
<dbReference type="Proteomes" id="UP000282125">
    <property type="component" value="Unassembled WGS sequence"/>
</dbReference>
<dbReference type="SUPFAM" id="SSF143456">
    <property type="entry name" value="VC0467-like"/>
    <property type="match status" value="1"/>
</dbReference>
<evidence type="ECO:0000313" key="3">
    <source>
        <dbReference type="EMBL" id="RRH72506.1"/>
    </source>
</evidence>
<dbReference type="PANTHER" id="PTHR30327:SF1">
    <property type="entry name" value="UPF0301 PROTEIN YQGE"/>
    <property type="match status" value="1"/>
</dbReference>
<sequence length="184" mass="19078">MDLSGKILIAMPAMGDTRFEKSVILICSHSAEGAMGLILNKPLPGLKFAELLKQLKLSDGGPVRPVPVQFGGPVESGRGFVLHSDDWRDPDGTMMVAGGYGLTTTQSVLSELAAGGGPKEALMVLGYAGWGEGQLEGEIARSDWLVGDPAPDLIFSSADAGKWTRALAGMGIDPLVLSASAGRA</sequence>
<evidence type="ECO:0000256" key="1">
    <source>
        <dbReference type="ARBA" id="ARBA00009600"/>
    </source>
</evidence>
<organism evidence="3 4">
    <name type="scientific">Falsigemmobacter faecalis</name>
    <dbReference type="NCBI Taxonomy" id="2488730"/>
    <lineage>
        <taxon>Bacteria</taxon>
        <taxon>Pseudomonadati</taxon>
        <taxon>Pseudomonadota</taxon>
        <taxon>Alphaproteobacteria</taxon>
        <taxon>Rhodobacterales</taxon>
        <taxon>Paracoccaceae</taxon>
        <taxon>Falsigemmobacter</taxon>
    </lineage>
</organism>
<protein>
    <recommendedName>
        <fullName evidence="2">UPF0301 protein EG244_14710</fullName>
    </recommendedName>
</protein>
<comment type="caution">
    <text evidence="3">The sequence shown here is derived from an EMBL/GenBank/DDBJ whole genome shotgun (WGS) entry which is preliminary data.</text>
</comment>
<comment type="similarity">
    <text evidence="1 2">Belongs to the UPF0301 (AlgH) family.</text>
</comment>
<dbReference type="OrthoDB" id="9807486at2"/>
<dbReference type="EMBL" id="RRAZ01000023">
    <property type="protein sequence ID" value="RRH72506.1"/>
    <property type="molecule type" value="Genomic_DNA"/>
</dbReference>
<dbReference type="HAMAP" id="MF_00758">
    <property type="entry name" value="UPF0301"/>
    <property type="match status" value="1"/>
</dbReference>
<evidence type="ECO:0000256" key="2">
    <source>
        <dbReference type="HAMAP-Rule" id="MF_00758"/>
    </source>
</evidence>
<dbReference type="InterPro" id="IPR003774">
    <property type="entry name" value="AlgH-like"/>
</dbReference>
<reference evidence="3 4" key="1">
    <citation type="submission" date="2018-11" db="EMBL/GenBank/DDBJ databases">
        <title>Gemmobacter sp. nov., YIM 102744-1 draft genome.</title>
        <authorList>
            <person name="Li G."/>
            <person name="Jiang Y."/>
        </authorList>
    </citation>
    <scope>NUCLEOTIDE SEQUENCE [LARGE SCALE GENOMIC DNA]</scope>
    <source>
        <strain evidence="3 4">YIM 102744-1</strain>
    </source>
</reference>
<evidence type="ECO:0000313" key="4">
    <source>
        <dbReference type="Proteomes" id="UP000282125"/>
    </source>
</evidence>
<gene>
    <name evidence="3" type="ORF">EG244_14710</name>
</gene>